<reference evidence="3 4" key="1">
    <citation type="journal article" date="2022" name="Int. J. Syst. Evol. Microbiol.">
        <title>Cellulosimicrobium protaetiae sp. nov., isolated from the gut of the larva of Protaetia brevitarsis seulensis.</title>
        <authorList>
            <person name="Le Han H."/>
            <person name="Nguyen T.T.H."/>
            <person name="Li Z."/>
            <person name="Shin N.R."/>
            <person name="Kim S.G."/>
        </authorList>
    </citation>
    <scope>NUCLEOTIDE SEQUENCE [LARGE SCALE GENOMIC DNA]</scope>
    <source>
        <strain evidence="3 4">BI34</strain>
    </source>
</reference>
<dbReference type="OrthoDB" id="1645442at2"/>
<dbReference type="Proteomes" id="UP000451354">
    <property type="component" value="Chromosome"/>
</dbReference>
<dbReference type="InterPro" id="IPR037523">
    <property type="entry name" value="VOC_core"/>
</dbReference>
<dbReference type="PANTHER" id="PTHR35908:SF1">
    <property type="entry name" value="CONSERVED PROTEIN"/>
    <property type="match status" value="1"/>
</dbReference>
<dbReference type="SUPFAM" id="SSF54593">
    <property type="entry name" value="Glyoxalase/Bleomycin resistance protein/Dihydroxybiphenyl dioxygenase"/>
    <property type="match status" value="1"/>
</dbReference>
<dbReference type="AlphaFoldDB" id="A0A6M5UCP8"/>
<dbReference type="KEGG" id="cprt:FIC82_001675"/>
<dbReference type="PROSITE" id="PS51819">
    <property type="entry name" value="VOC"/>
    <property type="match status" value="1"/>
</dbReference>
<evidence type="ECO:0000259" key="2">
    <source>
        <dbReference type="PROSITE" id="PS51819"/>
    </source>
</evidence>
<accession>A0A6M5UCP8</accession>
<feature type="domain" description="VOC" evidence="2">
    <location>
        <begin position="65"/>
        <end position="198"/>
    </location>
</feature>
<dbReference type="Pfam" id="PF18029">
    <property type="entry name" value="Glyoxalase_6"/>
    <property type="match status" value="1"/>
</dbReference>
<evidence type="ECO:0000256" key="1">
    <source>
        <dbReference type="SAM" id="MobiDB-lite"/>
    </source>
</evidence>
<dbReference type="Gene3D" id="3.10.180.10">
    <property type="entry name" value="2,3-Dihydroxybiphenyl 1,2-Dioxygenase, domain 1"/>
    <property type="match status" value="1"/>
</dbReference>
<dbReference type="PANTHER" id="PTHR35908">
    <property type="entry name" value="HYPOTHETICAL FUSION PROTEIN"/>
    <property type="match status" value="1"/>
</dbReference>
<protein>
    <submittedName>
        <fullName evidence="3">VOC family protein</fullName>
    </submittedName>
</protein>
<sequence>MRPQPRRRVVRGVRPCPSRRVRLRAGRRVSHGSSSRAGRRPACERPRAAGRWRAEVVDVADGVPRVAQVVLDTTDARALAEFYRALLGLEYRAGDEPPAPGEPDPAGEDWLVLRPPPGGIQLAFQQVASLPPSTWPEGGVPQQMHLDCTVPDVAELDRQHRRALELGARLLRDRSDDPEEPLRVYADPAGHPFCVFVG</sequence>
<name>A0A6M5UCP8_9MICO</name>
<proteinExistence type="predicted"/>
<evidence type="ECO:0000313" key="3">
    <source>
        <dbReference type="EMBL" id="QJW35111.1"/>
    </source>
</evidence>
<organism evidence="3 4">
    <name type="scientific">Cellulosimicrobium protaetiae</name>
    <dbReference type="NCBI Taxonomy" id="2587808"/>
    <lineage>
        <taxon>Bacteria</taxon>
        <taxon>Bacillati</taxon>
        <taxon>Actinomycetota</taxon>
        <taxon>Actinomycetes</taxon>
        <taxon>Micrococcales</taxon>
        <taxon>Promicromonosporaceae</taxon>
        <taxon>Cellulosimicrobium</taxon>
    </lineage>
</organism>
<gene>
    <name evidence="3" type="ORF">FIC82_001675</name>
</gene>
<dbReference type="InterPro" id="IPR041581">
    <property type="entry name" value="Glyoxalase_6"/>
</dbReference>
<keyword evidence="4" id="KW-1185">Reference proteome</keyword>
<dbReference type="InterPro" id="IPR029068">
    <property type="entry name" value="Glyas_Bleomycin-R_OHBP_Dase"/>
</dbReference>
<dbReference type="CDD" id="cd06587">
    <property type="entry name" value="VOC"/>
    <property type="match status" value="1"/>
</dbReference>
<feature type="region of interest" description="Disordered" evidence="1">
    <location>
        <begin position="24"/>
        <end position="46"/>
    </location>
</feature>
<evidence type="ECO:0000313" key="4">
    <source>
        <dbReference type="Proteomes" id="UP000451354"/>
    </source>
</evidence>
<dbReference type="EMBL" id="CP052757">
    <property type="protein sequence ID" value="QJW35111.1"/>
    <property type="molecule type" value="Genomic_DNA"/>
</dbReference>